<dbReference type="GO" id="GO:0008270">
    <property type="term" value="F:zinc ion binding"/>
    <property type="evidence" value="ECO:0007669"/>
    <property type="project" value="UniProtKB-KW"/>
</dbReference>
<keyword evidence="1" id="KW-0479">Metal-binding</keyword>
<dbReference type="OrthoDB" id="3649057at2759"/>
<evidence type="ECO:0000256" key="1">
    <source>
        <dbReference type="ARBA" id="ARBA00022723"/>
    </source>
</evidence>
<accession>A0A6A6PZD0</accession>
<dbReference type="InterPro" id="IPR002893">
    <property type="entry name" value="Znf_MYND"/>
</dbReference>
<evidence type="ECO:0000256" key="3">
    <source>
        <dbReference type="ARBA" id="ARBA00022833"/>
    </source>
</evidence>
<sequence>MATTNPNPPTSQCAVCKVPTSKHCKRCAEGVDVDGALAQTFYCSITCQTADFPTHKAVCRSANDRKQLYRGGELLQKVFYAFREVAFDLEICDIKKTGNDIHFYDPATGLKKGPLFPFPNNDSLTTDDKHAILTFSACGDGLAYMHELIEKVMEGIGSTTQPLTEIITNMKGTKRTVWHHGLNGVSHNNQTITHQFLQAQLKNGERYAIDMSGAQYGLYSAVAPMQKYLDQHIDLRRFSIRAFGEAKEDIKKLVDPSLAKPGFDQRMCVMHILAAQAMNSAVEMWESTGHSVVALLKDTRANFEIGTEALVEAVTMRVDGHIKYLQTREADMWEVVKVPKAPGKGTHNSDIPVLVADAAEATDVDPAATAKEQWAKGPGDMIHSLVSQFEGANITCYSADGQGGVVRFDVH</sequence>
<keyword evidence="3" id="KW-0862">Zinc</keyword>
<dbReference type="Proteomes" id="UP000799767">
    <property type="component" value="Unassembled WGS sequence"/>
</dbReference>
<keyword evidence="6" id="KW-1185">Reference proteome</keyword>
<evidence type="ECO:0000256" key="2">
    <source>
        <dbReference type="ARBA" id="ARBA00022771"/>
    </source>
</evidence>
<evidence type="ECO:0000313" key="5">
    <source>
        <dbReference type="EMBL" id="KAF2485490.1"/>
    </source>
</evidence>
<dbReference type="Pfam" id="PF01753">
    <property type="entry name" value="zf-MYND"/>
    <property type="match status" value="1"/>
</dbReference>
<feature type="domain" description="MYND-type" evidence="4">
    <location>
        <begin position="13"/>
        <end position="59"/>
    </location>
</feature>
<dbReference type="AlphaFoldDB" id="A0A6A6PZD0"/>
<keyword evidence="2" id="KW-0863">Zinc-finger</keyword>
<dbReference type="Gene3D" id="6.10.140.2220">
    <property type="match status" value="1"/>
</dbReference>
<gene>
    <name evidence="5" type="ORF">BDY17DRAFT_104693</name>
</gene>
<dbReference type="GeneID" id="54470152"/>
<reference evidence="5" key="1">
    <citation type="journal article" date="2020" name="Stud. Mycol.">
        <title>101 Dothideomycetes genomes: a test case for predicting lifestyles and emergence of pathogens.</title>
        <authorList>
            <person name="Haridas S."/>
            <person name="Albert R."/>
            <person name="Binder M."/>
            <person name="Bloem J."/>
            <person name="Labutti K."/>
            <person name="Salamov A."/>
            <person name="Andreopoulos B."/>
            <person name="Baker S."/>
            <person name="Barry K."/>
            <person name="Bills G."/>
            <person name="Bluhm B."/>
            <person name="Cannon C."/>
            <person name="Castanera R."/>
            <person name="Culley D."/>
            <person name="Daum C."/>
            <person name="Ezra D."/>
            <person name="Gonzalez J."/>
            <person name="Henrissat B."/>
            <person name="Kuo A."/>
            <person name="Liang C."/>
            <person name="Lipzen A."/>
            <person name="Lutzoni F."/>
            <person name="Magnuson J."/>
            <person name="Mondo S."/>
            <person name="Nolan M."/>
            <person name="Ohm R."/>
            <person name="Pangilinan J."/>
            <person name="Park H.-J."/>
            <person name="Ramirez L."/>
            <person name="Alfaro M."/>
            <person name="Sun H."/>
            <person name="Tritt A."/>
            <person name="Yoshinaga Y."/>
            <person name="Zwiers L.-H."/>
            <person name="Turgeon B."/>
            <person name="Goodwin S."/>
            <person name="Spatafora J."/>
            <person name="Crous P."/>
            <person name="Grigoriev I."/>
        </authorList>
    </citation>
    <scope>NUCLEOTIDE SEQUENCE</scope>
    <source>
        <strain evidence="5">CBS 113389</strain>
    </source>
</reference>
<evidence type="ECO:0000313" key="6">
    <source>
        <dbReference type="Proteomes" id="UP000799767"/>
    </source>
</evidence>
<dbReference type="RefSeq" id="XP_033592059.1">
    <property type="nucleotide sequence ID" value="XM_033729150.1"/>
</dbReference>
<name>A0A6A6PZD0_9PEZI</name>
<dbReference type="SUPFAM" id="SSF144232">
    <property type="entry name" value="HIT/MYND zinc finger-like"/>
    <property type="match status" value="1"/>
</dbReference>
<evidence type="ECO:0000259" key="4">
    <source>
        <dbReference type="Pfam" id="PF01753"/>
    </source>
</evidence>
<protein>
    <recommendedName>
        <fullName evidence="4">MYND-type domain-containing protein</fullName>
    </recommendedName>
</protein>
<organism evidence="5 6">
    <name type="scientific">Neohortaea acidophila</name>
    <dbReference type="NCBI Taxonomy" id="245834"/>
    <lineage>
        <taxon>Eukaryota</taxon>
        <taxon>Fungi</taxon>
        <taxon>Dikarya</taxon>
        <taxon>Ascomycota</taxon>
        <taxon>Pezizomycotina</taxon>
        <taxon>Dothideomycetes</taxon>
        <taxon>Dothideomycetidae</taxon>
        <taxon>Mycosphaerellales</taxon>
        <taxon>Teratosphaeriaceae</taxon>
        <taxon>Neohortaea</taxon>
    </lineage>
</organism>
<proteinExistence type="predicted"/>
<dbReference type="EMBL" id="MU001633">
    <property type="protein sequence ID" value="KAF2485490.1"/>
    <property type="molecule type" value="Genomic_DNA"/>
</dbReference>